<keyword evidence="2" id="KW-0813">Transport</keyword>
<dbReference type="PROSITE" id="PS50850">
    <property type="entry name" value="MFS"/>
    <property type="match status" value="1"/>
</dbReference>
<feature type="transmembrane region" description="Helical" evidence="6">
    <location>
        <begin position="115"/>
        <end position="132"/>
    </location>
</feature>
<name>A0A819F1K9_9BILA</name>
<dbReference type="Proteomes" id="UP000663844">
    <property type="component" value="Unassembled WGS sequence"/>
</dbReference>
<reference evidence="8" key="1">
    <citation type="submission" date="2021-02" db="EMBL/GenBank/DDBJ databases">
        <authorList>
            <person name="Nowell W R."/>
        </authorList>
    </citation>
    <scope>NUCLEOTIDE SEQUENCE</scope>
</reference>
<dbReference type="GO" id="GO:0022857">
    <property type="term" value="F:transmembrane transporter activity"/>
    <property type="evidence" value="ECO:0007669"/>
    <property type="project" value="InterPro"/>
</dbReference>
<comment type="subcellular location">
    <subcellularLocation>
        <location evidence="1">Membrane</location>
        <topology evidence="1">Multi-pass membrane protein</topology>
    </subcellularLocation>
</comment>
<evidence type="ECO:0000256" key="5">
    <source>
        <dbReference type="ARBA" id="ARBA00023136"/>
    </source>
</evidence>
<comment type="caution">
    <text evidence="8">The sequence shown here is derived from an EMBL/GenBank/DDBJ whole genome shotgun (WGS) entry which is preliminary data.</text>
</comment>
<feature type="transmembrane region" description="Helical" evidence="6">
    <location>
        <begin position="173"/>
        <end position="191"/>
    </location>
</feature>
<evidence type="ECO:0000256" key="2">
    <source>
        <dbReference type="ARBA" id="ARBA00022448"/>
    </source>
</evidence>
<feature type="transmembrane region" description="Helical" evidence="6">
    <location>
        <begin position="346"/>
        <end position="364"/>
    </location>
</feature>
<keyword evidence="5 6" id="KW-0472">Membrane</keyword>
<organism evidence="8 9">
    <name type="scientific">Adineta steineri</name>
    <dbReference type="NCBI Taxonomy" id="433720"/>
    <lineage>
        <taxon>Eukaryota</taxon>
        <taxon>Metazoa</taxon>
        <taxon>Spiralia</taxon>
        <taxon>Gnathifera</taxon>
        <taxon>Rotifera</taxon>
        <taxon>Eurotatoria</taxon>
        <taxon>Bdelloidea</taxon>
        <taxon>Adinetida</taxon>
        <taxon>Adinetidae</taxon>
        <taxon>Adineta</taxon>
    </lineage>
</organism>
<feature type="transmembrane region" description="Helical" evidence="6">
    <location>
        <begin position="437"/>
        <end position="458"/>
    </location>
</feature>
<feature type="transmembrane region" description="Helical" evidence="6">
    <location>
        <begin position="203"/>
        <end position="222"/>
    </location>
</feature>
<feature type="transmembrane region" description="Helical" evidence="6">
    <location>
        <begin position="268"/>
        <end position="291"/>
    </location>
</feature>
<dbReference type="PANTHER" id="PTHR23502">
    <property type="entry name" value="MAJOR FACILITATOR SUPERFAMILY"/>
    <property type="match status" value="1"/>
</dbReference>
<evidence type="ECO:0000313" key="8">
    <source>
        <dbReference type="EMBL" id="CAF3860179.1"/>
    </source>
</evidence>
<proteinExistence type="predicted"/>
<dbReference type="PANTHER" id="PTHR23502:SF132">
    <property type="entry name" value="POLYAMINE TRANSPORTER 2-RELATED"/>
    <property type="match status" value="1"/>
</dbReference>
<evidence type="ECO:0000256" key="3">
    <source>
        <dbReference type="ARBA" id="ARBA00022692"/>
    </source>
</evidence>
<evidence type="ECO:0000313" key="9">
    <source>
        <dbReference type="Proteomes" id="UP000663844"/>
    </source>
</evidence>
<gene>
    <name evidence="8" type="ORF">OXD698_LOCUS21770</name>
</gene>
<keyword evidence="4 6" id="KW-1133">Transmembrane helix</keyword>
<dbReference type="Gene3D" id="1.20.1250.20">
    <property type="entry name" value="MFS general substrate transporter like domains"/>
    <property type="match status" value="1"/>
</dbReference>
<dbReference type="InterPro" id="IPR020846">
    <property type="entry name" value="MFS_dom"/>
</dbReference>
<dbReference type="AlphaFoldDB" id="A0A819F1K9"/>
<dbReference type="SUPFAM" id="SSF103473">
    <property type="entry name" value="MFS general substrate transporter"/>
    <property type="match status" value="1"/>
</dbReference>
<feature type="transmembrane region" description="Helical" evidence="6">
    <location>
        <begin position="303"/>
        <end position="326"/>
    </location>
</feature>
<accession>A0A819F1K9</accession>
<evidence type="ECO:0000256" key="6">
    <source>
        <dbReference type="SAM" id="Phobius"/>
    </source>
</evidence>
<evidence type="ECO:0000256" key="4">
    <source>
        <dbReference type="ARBA" id="ARBA00022989"/>
    </source>
</evidence>
<feature type="transmembrane region" description="Helical" evidence="6">
    <location>
        <begin position="138"/>
        <end position="161"/>
    </location>
</feature>
<feature type="transmembrane region" description="Helical" evidence="6">
    <location>
        <begin position="48"/>
        <end position="68"/>
    </location>
</feature>
<protein>
    <recommendedName>
        <fullName evidence="7">Major facilitator superfamily (MFS) profile domain-containing protein</fullName>
    </recommendedName>
</protein>
<dbReference type="EMBL" id="CAJOAZ010001810">
    <property type="protein sequence ID" value="CAF3860179.1"/>
    <property type="molecule type" value="Genomic_DNA"/>
</dbReference>
<dbReference type="InterPro" id="IPR011701">
    <property type="entry name" value="MFS"/>
</dbReference>
<feature type="transmembrane region" description="Helical" evidence="6">
    <location>
        <begin position="376"/>
        <end position="397"/>
    </location>
</feature>
<keyword evidence="3 6" id="KW-0812">Transmembrane</keyword>
<evidence type="ECO:0000256" key="1">
    <source>
        <dbReference type="ARBA" id="ARBA00004141"/>
    </source>
</evidence>
<feature type="transmembrane region" description="Helical" evidence="6">
    <location>
        <begin position="83"/>
        <end position="103"/>
    </location>
</feature>
<evidence type="ECO:0000259" key="7">
    <source>
        <dbReference type="PROSITE" id="PS50850"/>
    </source>
</evidence>
<dbReference type="GO" id="GO:0005886">
    <property type="term" value="C:plasma membrane"/>
    <property type="evidence" value="ECO:0007669"/>
    <property type="project" value="TreeGrafter"/>
</dbReference>
<feature type="domain" description="Major facilitator superfamily (MFS) profile" evidence="7">
    <location>
        <begin position="49"/>
        <end position="462"/>
    </location>
</feature>
<dbReference type="InterPro" id="IPR036259">
    <property type="entry name" value="MFS_trans_sf"/>
</dbReference>
<feature type="transmembrane region" description="Helical" evidence="6">
    <location>
        <begin position="409"/>
        <end position="431"/>
    </location>
</feature>
<dbReference type="Pfam" id="PF07690">
    <property type="entry name" value="MFS_1"/>
    <property type="match status" value="1"/>
</dbReference>
<sequence>MTSMISDQKQTQVNSSDIFNEEERLRYEDPKQNLPTIYDTYTKFKKNLILLIISGLGFLSSLDELIYVPTLSTVVQDLHTTDTLGLLTISVYVLGNSFGGLVWGVLSDCYGRRSVMLLALSGFLLSVVGSYFSPNIHIFLVSRILQGAFICVAQIVGQATIPDIYPPNERGRAIAFFYAFYFVGVLVGPIIGGPLSYRFGWRSTFIVVEILAIVLFILYVLFVPETHQYIIVCKYHKKGTTLLEYDLLVKPKLHNPCLIFTHLKETTILPYVFLLAIGYMSLNAADVYFSIELSKAPYDYKSNIIGILHLPISIAAFSGSIIGGILSDYTAVRYTTTLKIDEGHVVPALLFSILTPIGLIIYGWSCQYGMHVSLPVIGLILCTLGQTGTRPGIYSFYTIKYQQCSANVIAANNFVQLLLTSFMLTFTAIIVDSIGNGPFFTTMAVGNILATIVPAMIISRKIRLSSNICEKMPSQSTPLISSDAKQYDK</sequence>